<dbReference type="AlphaFoldDB" id="A0A0F6Z6P8"/>
<reference evidence="1 2" key="1">
    <citation type="submission" date="2015-04" db="EMBL/GenBank/DDBJ databases">
        <title>Complete Genome Sequence of Brevibacterium flavum ATCC 15168.</title>
        <authorList>
            <person name="Ahn J."/>
            <person name="Park G."/>
            <person name="Jeon W."/>
            <person name="Jang Y."/>
            <person name="Jang M."/>
            <person name="Lee H."/>
            <person name="Lee H."/>
        </authorList>
    </citation>
    <scope>NUCLEOTIDE SEQUENCE [LARGE SCALE GENOMIC DNA]</scope>
    <source>
        <strain evidence="1 2">ATCC 15168</strain>
    </source>
</reference>
<proteinExistence type="predicted"/>
<keyword evidence="2" id="KW-1185">Reference proteome</keyword>
<gene>
    <name evidence="1" type="ORF">YH66_12000</name>
</gene>
<dbReference type="Proteomes" id="UP000034037">
    <property type="component" value="Chromosome"/>
</dbReference>
<evidence type="ECO:0000313" key="1">
    <source>
        <dbReference type="EMBL" id="AKF28215.1"/>
    </source>
</evidence>
<evidence type="ECO:0000313" key="2">
    <source>
        <dbReference type="Proteomes" id="UP000034037"/>
    </source>
</evidence>
<dbReference type="EMBL" id="CP011309">
    <property type="protein sequence ID" value="AKF28215.1"/>
    <property type="molecule type" value="Genomic_DNA"/>
</dbReference>
<sequence>MDKEKLQKAVEWANRVLNSEKHVQGYSSEWMDKADIGAVAAAEIVLEKHEFESRVVEVPVSPSMIRISVDEKSYTMAEVQAIIREVNQKANAKIYKPQPMGPPIEAVVIGGRYFTMDEYKEMMKEGDSRV</sequence>
<organism evidence="1 2">
    <name type="scientific">[Brevibacterium] flavum</name>
    <dbReference type="NCBI Taxonomy" id="92706"/>
    <lineage>
        <taxon>Bacteria</taxon>
        <taxon>Bacillati</taxon>
        <taxon>Actinomycetota</taxon>
        <taxon>Actinomycetes</taxon>
        <taxon>Mycobacteriales</taxon>
        <taxon>Corynebacteriaceae</taxon>
        <taxon>Corynebacterium</taxon>
    </lineage>
</organism>
<dbReference type="HOGENOM" id="CLU_1934027_0_0_11"/>
<dbReference type="PATRIC" id="fig|92706.3.peg.2511"/>
<dbReference type="RefSeq" id="WP_003859139.1">
    <property type="nucleotide sequence ID" value="NZ_CP011309.1"/>
</dbReference>
<name>A0A0F6Z6P8_9CORY</name>
<accession>A0A0F6Z6P8</accession>
<protein>
    <submittedName>
        <fullName evidence="1">Uncharacterized protein</fullName>
    </submittedName>
</protein>